<protein>
    <submittedName>
        <fullName evidence="1">Uncharacterized protein</fullName>
    </submittedName>
</protein>
<name>A0A318TY03_9BACL</name>
<dbReference type="RefSeq" id="WP_107932110.1">
    <property type="nucleotide sequence ID" value="NZ_CP085009.1"/>
</dbReference>
<dbReference type="OrthoDB" id="9921867at2"/>
<dbReference type="Proteomes" id="UP000247416">
    <property type="component" value="Unassembled WGS sequence"/>
</dbReference>
<comment type="caution">
    <text evidence="1">The sequence shown here is derived from an EMBL/GenBank/DDBJ whole genome shotgun (WGS) entry which is preliminary data.</text>
</comment>
<keyword evidence="2" id="KW-1185">Reference proteome</keyword>
<gene>
    <name evidence="1" type="ORF">BJ095_10355</name>
</gene>
<sequence length="112" mass="12900">MLKLDEEGLYRGEVKQLEDGSLELDITLESEGSGIYDIDSTIIVFLTQECNPINIRVFRLNRLSLMRMDNTNDYLGNDGIYRISIIDYFTIEKTKQTVMFINIKPVVKKSSV</sequence>
<reference evidence="1 2" key="1">
    <citation type="submission" date="2018-06" db="EMBL/GenBank/DDBJ databases">
        <title>Genomic Encyclopedia of Archaeal and Bacterial Type Strains, Phase II (KMG-II): from individual species to whole genera.</title>
        <authorList>
            <person name="Goeker M."/>
        </authorList>
    </citation>
    <scope>NUCLEOTIDE SEQUENCE [LARGE SCALE GENOMIC DNA]</scope>
    <source>
        <strain evidence="1 2">KACC 16626</strain>
    </source>
</reference>
<accession>A0A318TY03</accession>
<evidence type="ECO:0000313" key="1">
    <source>
        <dbReference type="EMBL" id="PYF07888.1"/>
    </source>
</evidence>
<organism evidence="1 2">
    <name type="scientific">Ureibacillus chungkukjangi</name>
    <dbReference type="NCBI Taxonomy" id="1202712"/>
    <lineage>
        <taxon>Bacteria</taxon>
        <taxon>Bacillati</taxon>
        <taxon>Bacillota</taxon>
        <taxon>Bacilli</taxon>
        <taxon>Bacillales</taxon>
        <taxon>Caryophanaceae</taxon>
        <taxon>Ureibacillus</taxon>
    </lineage>
</organism>
<dbReference type="AlphaFoldDB" id="A0A318TY03"/>
<dbReference type="EMBL" id="QJTJ01000003">
    <property type="protein sequence ID" value="PYF07888.1"/>
    <property type="molecule type" value="Genomic_DNA"/>
</dbReference>
<evidence type="ECO:0000313" key="2">
    <source>
        <dbReference type="Proteomes" id="UP000247416"/>
    </source>
</evidence>
<proteinExistence type="predicted"/>